<evidence type="ECO:0000313" key="1">
    <source>
        <dbReference type="EMBL" id="KJE93440.1"/>
    </source>
</evidence>
<dbReference type="InParanoid" id="A0A0D2WPP7"/>
<name>A0A0D2WPP7_CAPO3</name>
<accession>A0A0D2WPP7</accession>
<dbReference type="AlphaFoldDB" id="A0A0D2WPP7"/>
<protein>
    <submittedName>
        <fullName evidence="1">Uncharacterized protein</fullName>
    </submittedName>
</protein>
<evidence type="ECO:0000313" key="2">
    <source>
        <dbReference type="Proteomes" id="UP000008743"/>
    </source>
</evidence>
<keyword evidence="2" id="KW-1185">Reference proteome</keyword>
<dbReference type="Proteomes" id="UP000008743">
    <property type="component" value="Unassembled WGS sequence"/>
</dbReference>
<gene>
    <name evidence="1" type="ORF">CAOG_008763</name>
</gene>
<dbReference type="EMBL" id="KE346365">
    <property type="protein sequence ID" value="KJE93440.1"/>
    <property type="molecule type" value="Genomic_DNA"/>
</dbReference>
<proteinExistence type="predicted"/>
<sequence length="159" mass="18210">MLLVGNRFPSRFFVFLAFSGVMHSKTHRSMLLDVVHFLTHGCHELVSGAPELDGQGHVRCADCWRNRPHTSCCFEGMREDVSFGVVLCFCFSVVRDLVVIACLLSPHTCRIRNTLFTPKQPAQARECSHTFGHEKMRPFLRCYSCYCCEYAHSMDQDLE</sequence>
<organism evidence="1 2">
    <name type="scientific">Capsaspora owczarzaki (strain ATCC 30864)</name>
    <dbReference type="NCBI Taxonomy" id="595528"/>
    <lineage>
        <taxon>Eukaryota</taxon>
        <taxon>Filasterea</taxon>
        <taxon>Capsaspora</taxon>
    </lineage>
</organism>
<reference evidence="2" key="1">
    <citation type="submission" date="2011-02" db="EMBL/GenBank/DDBJ databases">
        <title>The Genome Sequence of Capsaspora owczarzaki ATCC 30864.</title>
        <authorList>
            <person name="Russ C."/>
            <person name="Cuomo C."/>
            <person name="Burger G."/>
            <person name="Gray M.W."/>
            <person name="Holland P.W.H."/>
            <person name="King N."/>
            <person name="Lang F.B.F."/>
            <person name="Roger A.J."/>
            <person name="Ruiz-Trillo I."/>
            <person name="Young S.K."/>
            <person name="Zeng Q."/>
            <person name="Gargeya S."/>
            <person name="Alvarado L."/>
            <person name="Berlin A."/>
            <person name="Chapman S.B."/>
            <person name="Chen Z."/>
            <person name="Freedman E."/>
            <person name="Gellesch M."/>
            <person name="Goldberg J."/>
            <person name="Griggs A."/>
            <person name="Gujja S."/>
            <person name="Heilman E."/>
            <person name="Heiman D."/>
            <person name="Howarth C."/>
            <person name="Mehta T."/>
            <person name="Neiman D."/>
            <person name="Pearson M."/>
            <person name="Roberts A."/>
            <person name="Saif S."/>
            <person name="Shea T."/>
            <person name="Shenoy N."/>
            <person name="Sisk P."/>
            <person name="Stolte C."/>
            <person name="Sykes S."/>
            <person name="White J."/>
            <person name="Yandava C."/>
            <person name="Haas B."/>
            <person name="Nusbaum C."/>
            <person name="Birren B."/>
        </authorList>
    </citation>
    <scope>NUCLEOTIDE SEQUENCE</scope>
    <source>
        <strain evidence="2">ATCC 30864</strain>
    </source>
</reference>